<proteinExistence type="predicted"/>
<evidence type="ECO:0000313" key="2">
    <source>
        <dbReference type="EMBL" id="CAG8509227.1"/>
    </source>
</evidence>
<evidence type="ECO:0000256" key="1">
    <source>
        <dbReference type="SAM" id="Phobius"/>
    </source>
</evidence>
<sequence>MVVFYTLSDFSYIERAIIEGWVWLWFLQRVWSVDKFASLRWYRIRKFDLKSNITLLILLMLPTQIVFDLVWTYVKYKEGNIVDTSSGIIIPKPAFIIVNGHKVQIWSNENIILKMITEYMLACSFALQSGTLVLLQAFWSHLADQIGGKPFMKSWEFKFYVGWVFISMIIFPLARLLASHDIILVDNIIQLIFAIELLIIFLLGIRNEKRLKNLLSNIRNQGSPSGRWAIVRIQYFIEMNKYLIFGTLMSSLGILIICTDAVTRTLRISRSKFLMDLLIINSNVGSLILWVTMILIIYPRYYTDGMVSYFNSELATNPSNR</sequence>
<protein>
    <submittedName>
        <fullName evidence="2">16903_t:CDS:1</fullName>
    </submittedName>
</protein>
<keyword evidence="3" id="KW-1185">Reference proteome</keyword>
<keyword evidence="1" id="KW-0812">Transmembrane</keyword>
<organism evidence="2 3">
    <name type="scientific">Funneliformis caledonium</name>
    <dbReference type="NCBI Taxonomy" id="1117310"/>
    <lineage>
        <taxon>Eukaryota</taxon>
        <taxon>Fungi</taxon>
        <taxon>Fungi incertae sedis</taxon>
        <taxon>Mucoromycota</taxon>
        <taxon>Glomeromycotina</taxon>
        <taxon>Glomeromycetes</taxon>
        <taxon>Glomerales</taxon>
        <taxon>Glomeraceae</taxon>
        <taxon>Funneliformis</taxon>
    </lineage>
</organism>
<feature type="transmembrane region" description="Helical" evidence="1">
    <location>
        <begin position="274"/>
        <end position="298"/>
    </location>
</feature>
<feature type="transmembrane region" description="Helical" evidence="1">
    <location>
        <begin position="242"/>
        <end position="262"/>
    </location>
</feature>
<accession>A0A9N9F444</accession>
<feature type="transmembrane region" description="Helical" evidence="1">
    <location>
        <begin position="159"/>
        <end position="177"/>
    </location>
</feature>
<reference evidence="2" key="1">
    <citation type="submission" date="2021-06" db="EMBL/GenBank/DDBJ databases">
        <authorList>
            <person name="Kallberg Y."/>
            <person name="Tangrot J."/>
            <person name="Rosling A."/>
        </authorList>
    </citation>
    <scope>NUCLEOTIDE SEQUENCE</scope>
    <source>
        <strain evidence="2">UK204</strain>
    </source>
</reference>
<dbReference type="EMBL" id="CAJVPQ010000772">
    <property type="protein sequence ID" value="CAG8509227.1"/>
    <property type="molecule type" value="Genomic_DNA"/>
</dbReference>
<gene>
    <name evidence="2" type="ORF">FCALED_LOCUS4108</name>
</gene>
<feature type="transmembrane region" description="Helical" evidence="1">
    <location>
        <begin position="53"/>
        <end position="74"/>
    </location>
</feature>
<comment type="caution">
    <text evidence="2">The sequence shown here is derived from an EMBL/GenBank/DDBJ whole genome shotgun (WGS) entry which is preliminary data.</text>
</comment>
<feature type="transmembrane region" description="Helical" evidence="1">
    <location>
        <begin position="119"/>
        <end position="139"/>
    </location>
</feature>
<keyword evidence="1" id="KW-1133">Transmembrane helix</keyword>
<dbReference type="OrthoDB" id="2384193at2759"/>
<dbReference type="Proteomes" id="UP000789570">
    <property type="component" value="Unassembled WGS sequence"/>
</dbReference>
<name>A0A9N9F444_9GLOM</name>
<dbReference type="AlphaFoldDB" id="A0A9N9F444"/>
<evidence type="ECO:0000313" key="3">
    <source>
        <dbReference type="Proteomes" id="UP000789570"/>
    </source>
</evidence>
<feature type="transmembrane region" description="Helical" evidence="1">
    <location>
        <begin position="184"/>
        <end position="205"/>
    </location>
</feature>
<keyword evidence="1" id="KW-0472">Membrane</keyword>